<keyword evidence="1" id="KW-0472">Membrane</keyword>
<name>A0A2G9UM07_TELCI</name>
<accession>A0A2G9UM07</accession>
<dbReference type="PANTHER" id="PTHR33444">
    <property type="entry name" value="SI:DKEY-19B23.12-RELATED"/>
    <property type="match status" value="1"/>
</dbReference>
<feature type="transmembrane region" description="Helical" evidence="1">
    <location>
        <begin position="182"/>
        <end position="211"/>
    </location>
</feature>
<gene>
    <name evidence="2" type="ORF">TELCIR_06814</name>
</gene>
<evidence type="ECO:0000313" key="3">
    <source>
        <dbReference type="Proteomes" id="UP000230423"/>
    </source>
</evidence>
<feature type="non-terminal residue" evidence="2">
    <location>
        <position position="1"/>
    </location>
</feature>
<sequence>RKPANLSDVLSTSGDTTDLVRNLNSYVDTKIPPGLSIFVLIVLSVVAFALILMGRNIPHSLLSGAAYDSYLAHCRRDTFYTELNTSHLSYDSFSSELTSISTKVARPLLSAQRGFTSCGQRRMADTRLLQAFAWTFDEFKTAGRQRDEQLRTPKGCIWVYGSKPYVHFEEHMFEEHYCDWTLYWVAFWTCTIYLVMICILIILLIVLMAVLSSKESAETELET</sequence>
<dbReference type="EMBL" id="KZ345995">
    <property type="protein sequence ID" value="PIO71288.1"/>
    <property type="molecule type" value="Genomic_DNA"/>
</dbReference>
<dbReference type="Proteomes" id="UP000230423">
    <property type="component" value="Unassembled WGS sequence"/>
</dbReference>
<reference evidence="2 3" key="1">
    <citation type="submission" date="2015-09" db="EMBL/GenBank/DDBJ databases">
        <title>Draft genome of the parasitic nematode Teladorsagia circumcincta isolate WARC Sus (inbred).</title>
        <authorList>
            <person name="Mitreva M."/>
        </authorList>
    </citation>
    <scope>NUCLEOTIDE SEQUENCE [LARGE SCALE GENOMIC DNA]</scope>
    <source>
        <strain evidence="2 3">S</strain>
    </source>
</reference>
<keyword evidence="3" id="KW-1185">Reference proteome</keyword>
<organism evidence="2 3">
    <name type="scientific">Teladorsagia circumcincta</name>
    <name type="common">Brown stomach worm</name>
    <name type="synonym">Ostertagia circumcincta</name>
    <dbReference type="NCBI Taxonomy" id="45464"/>
    <lineage>
        <taxon>Eukaryota</taxon>
        <taxon>Metazoa</taxon>
        <taxon>Ecdysozoa</taxon>
        <taxon>Nematoda</taxon>
        <taxon>Chromadorea</taxon>
        <taxon>Rhabditida</taxon>
        <taxon>Rhabditina</taxon>
        <taxon>Rhabditomorpha</taxon>
        <taxon>Strongyloidea</taxon>
        <taxon>Trichostrongylidae</taxon>
        <taxon>Teladorsagia</taxon>
    </lineage>
</organism>
<dbReference type="InterPro" id="IPR040350">
    <property type="entry name" value="TMEM272"/>
</dbReference>
<keyword evidence="1" id="KW-0812">Transmembrane</keyword>
<proteinExistence type="predicted"/>
<evidence type="ECO:0000313" key="2">
    <source>
        <dbReference type="EMBL" id="PIO71288.1"/>
    </source>
</evidence>
<protein>
    <submittedName>
        <fullName evidence="2">Uncharacterized protein</fullName>
    </submittedName>
</protein>
<evidence type="ECO:0000256" key="1">
    <source>
        <dbReference type="SAM" id="Phobius"/>
    </source>
</evidence>
<dbReference type="OrthoDB" id="6157510at2759"/>
<keyword evidence="1" id="KW-1133">Transmembrane helix</keyword>
<dbReference type="PANTHER" id="PTHR33444:SF8">
    <property type="entry name" value="MARVEL DOMAIN-CONTAINING PROTEIN"/>
    <property type="match status" value="1"/>
</dbReference>
<dbReference type="AlphaFoldDB" id="A0A2G9UM07"/>
<feature type="transmembrane region" description="Helical" evidence="1">
    <location>
        <begin position="31"/>
        <end position="53"/>
    </location>
</feature>